<protein>
    <submittedName>
        <fullName evidence="2">Carboxypeptidase regulatory-like domain-containing protein</fullName>
    </submittedName>
</protein>
<keyword evidence="2" id="KW-0121">Carboxypeptidase</keyword>
<reference evidence="2" key="1">
    <citation type="journal article" date="2020" name="mSystems">
        <title>Genome- and Community-Level Interaction Insights into Carbon Utilization and Element Cycling Functions of Hydrothermarchaeota in Hydrothermal Sediment.</title>
        <authorList>
            <person name="Zhou Z."/>
            <person name="Liu Y."/>
            <person name="Xu W."/>
            <person name="Pan J."/>
            <person name="Luo Z.H."/>
            <person name="Li M."/>
        </authorList>
    </citation>
    <scope>NUCLEOTIDE SEQUENCE [LARGE SCALE GENOMIC DNA]</scope>
    <source>
        <strain evidence="2">SpSt-508</strain>
    </source>
</reference>
<gene>
    <name evidence="2" type="ORF">ENS64_10055</name>
</gene>
<evidence type="ECO:0000256" key="1">
    <source>
        <dbReference type="SAM" id="MobiDB-lite"/>
    </source>
</evidence>
<dbReference type="EMBL" id="DSVQ01000012">
    <property type="protein sequence ID" value="HGT39589.1"/>
    <property type="molecule type" value="Genomic_DNA"/>
</dbReference>
<evidence type="ECO:0000313" key="2">
    <source>
        <dbReference type="EMBL" id="HGT39589.1"/>
    </source>
</evidence>
<keyword evidence="2" id="KW-0645">Protease</keyword>
<dbReference type="SUPFAM" id="SSF49464">
    <property type="entry name" value="Carboxypeptidase regulatory domain-like"/>
    <property type="match status" value="1"/>
</dbReference>
<organism evidence="2">
    <name type="scientific">Schlesneria paludicola</name>
    <dbReference type="NCBI Taxonomy" id="360056"/>
    <lineage>
        <taxon>Bacteria</taxon>
        <taxon>Pseudomonadati</taxon>
        <taxon>Planctomycetota</taxon>
        <taxon>Planctomycetia</taxon>
        <taxon>Planctomycetales</taxon>
        <taxon>Planctomycetaceae</taxon>
        <taxon>Schlesneria</taxon>
    </lineage>
</organism>
<feature type="region of interest" description="Disordered" evidence="1">
    <location>
        <begin position="114"/>
        <end position="143"/>
    </location>
</feature>
<sequence length="161" mass="16790">MCSRQMLAAAPAVALLITGCGGGEATIKTVPVSGTVVYKGQPVEGATVSFWGEKAPRAASGITNEKGEFKLSMFKLNDGAVPGPNKVTVVKEPPRDATPAPAGNPLEDPTQMARMAQEMSSKKATGEKPLIPARYASQSTTPLVETVPESGSYECVLQLKD</sequence>
<dbReference type="InterPro" id="IPR008969">
    <property type="entry name" value="CarboxyPept-like_regulatory"/>
</dbReference>
<name>A0A7C4QRZ5_9PLAN</name>
<dbReference type="PROSITE" id="PS51257">
    <property type="entry name" value="PROKAR_LIPOPROTEIN"/>
    <property type="match status" value="1"/>
</dbReference>
<dbReference type="AlphaFoldDB" id="A0A7C4QRZ5"/>
<comment type="caution">
    <text evidence="2">The sequence shown here is derived from an EMBL/GenBank/DDBJ whole genome shotgun (WGS) entry which is preliminary data.</text>
</comment>
<accession>A0A7C4QRZ5</accession>
<dbReference type="GO" id="GO:0004180">
    <property type="term" value="F:carboxypeptidase activity"/>
    <property type="evidence" value="ECO:0007669"/>
    <property type="project" value="UniProtKB-KW"/>
</dbReference>
<proteinExistence type="predicted"/>
<keyword evidence="2" id="KW-0378">Hydrolase</keyword>
<feature type="region of interest" description="Disordered" evidence="1">
    <location>
        <begin position="89"/>
        <end position="108"/>
    </location>
</feature>